<proteinExistence type="predicted"/>
<accession>A0A517SIS5</accession>
<dbReference type="KEGG" id="ccos:Pan44_40880"/>
<gene>
    <name evidence="1" type="ORF">Pan44_40880</name>
</gene>
<reference evidence="1 2" key="1">
    <citation type="submission" date="2019-02" db="EMBL/GenBank/DDBJ databases">
        <title>Deep-cultivation of Planctomycetes and their phenomic and genomic characterization uncovers novel biology.</title>
        <authorList>
            <person name="Wiegand S."/>
            <person name="Jogler M."/>
            <person name="Boedeker C."/>
            <person name="Pinto D."/>
            <person name="Vollmers J."/>
            <person name="Rivas-Marin E."/>
            <person name="Kohn T."/>
            <person name="Peeters S.H."/>
            <person name="Heuer A."/>
            <person name="Rast P."/>
            <person name="Oberbeckmann S."/>
            <person name="Bunk B."/>
            <person name="Jeske O."/>
            <person name="Meyerdierks A."/>
            <person name="Storesund J.E."/>
            <person name="Kallscheuer N."/>
            <person name="Luecker S."/>
            <person name="Lage O.M."/>
            <person name="Pohl T."/>
            <person name="Merkel B.J."/>
            <person name="Hornburger P."/>
            <person name="Mueller R.-W."/>
            <person name="Bruemmer F."/>
            <person name="Labrenz M."/>
            <person name="Spormann A.M."/>
            <person name="Op den Camp H."/>
            <person name="Overmann J."/>
            <person name="Amann R."/>
            <person name="Jetten M.S.M."/>
            <person name="Mascher T."/>
            <person name="Medema M.H."/>
            <person name="Devos D.P."/>
            <person name="Kaster A.-K."/>
            <person name="Ovreas L."/>
            <person name="Rohde M."/>
            <person name="Galperin M.Y."/>
            <person name="Jogler C."/>
        </authorList>
    </citation>
    <scope>NUCLEOTIDE SEQUENCE [LARGE SCALE GENOMIC DNA]</scope>
    <source>
        <strain evidence="1 2">Pan44</strain>
    </source>
</reference>
<dbReference type="OrthoDB" id="215658at2"/>
<dbReference type="InParanoid" id="A0A517SIS5"/>
<dbReference type="RefSeq" id="WP_145032782.1">
    <property type="nucleotide sequence ID" value="NZ_CP036271.1"/>
</dbReference>
<organism evidence="1 2">
    <name type="scientific">Caulifigura coniformis</name>
    <dbReference type="NCBI Taxonomy" id="2527983"/>
    <lineage>
        <taxon>Bacteria</taxon>
        <taxon>Pseudomonadati</taxon>
        <taxon>Planctomycetota</taxon>
        <taxon>Planctomycetia</taxon>
        <taxon>Planctomycetales</taxon>
        <taxon>Planctomycetaceae</taxon>
        <taxon>Caulifigura</taxon>
    </lineage>
</organism>
<dbReference type="EMBL" id="CP036271">
    <property type="protein sequence ID" value="QDT56038.1"/>
    <property type="molecule type" value="Genomic_DNA"/>
</dbReference>
<dbReference type="Proteomes" id="UP000315700">
    <property type="component" value="Chromosome"/>
</dbReference>
<evidence type="ECO:0000313" key="1">
    <source>
        <dbReference type="EMBL" id="QDT56038.1"/>
    </source>
</evidence>
<sequence length="120" mass="13935">MEAFAGEAGIGQSIDLFAPWWNWTPENAGFGDYAYRWFNLFEAAAWFLFACAVWRRWRRTHHSPLELLYATAFVAFGLTDVVEAWQQSLPLLALKGAVLATLLLLRHHIRKQWYPESSLY</sequence>
<dbReference type="AlphaFoldDB" id="A0A517SIS5"/>
<keyword evidence="2" id="KW-1185">Reference proteome</keyword>
<protein>
    <submittedName>
        <fullName evidence="1">Uncharacterized protein</fullName>
    </submittedName>
</protein>
<name>A0A517SIS5_9PLAN</name>
<evidence type="ECO:0000313" key="2">
    <source>
        <dbReference type="Proteomes" id="UP000315700"/>
    </source>
</evidence>